<dbReference type="AlphaFoldDB" id="A0A1G1XKP8"/>
<evidence type="ECO:0000313" key="3">
    <source>
        <dbReference type="Proteomes" id="UP000178570"/>
    </source>
</evidence>
<accession>A0A1G1XKP8</accession>
<dbReference type="Proteomes" id="UP000178570">
    <property type="component" value="Unassembled WGS sequence"/>
</dbReference>
<dbReference type="Pfam" id="PF13473">
    <property type="entry name" value="Cupredoxin_1"/>
    <property type="match status" value="1"/>
</dbReference>
<dbReference type="EMBL" id="MHHY01000007">
    <property type="protein sequence ID" value="OGY40531.1"/>
    <property type="molecule type" value="Genomic_DNA"/>
</dbReference>
<name>A0A1G1XKP8_9BACT</name>
<sequence length="133" mass="14091">MNMKNPSVSIIIAVVVIGAIVLSGQGKKSSSTAGIEISNNVKIIDGKQVITINAKGGYSPKLTTARAGKPTTIKMVTNGAFDCSTSLVIPSLDYRKNLPQTGEVEIPVPSQESGTKLRGLCSMGMYNFEVRFN</sequence>
<protein>
    <recommendedName>
        <fullName evidence="1">EfeO-type cupredoxin-like domain-containing protein</fullName>
    </recommendedName>
</protein>
<comment type="caution">
    <text evidence="2">The sequence shown here is derived from an EMBL/GenBank/DDBJ whole genome shotgun (WGS) entry which is preliminary data.</text>
</comment>
<feature type="domain" description="EfeO-type cupredoxin-like" evidence="1">
    <location>
        <begin position="44"/>
        <end position="115"/>
    </location>
</feature>
<reference evidence="2 3" key="1">
    <citation type="journal article" date="2016" name="Nat. Commun.">
        <title>Thousands of microbial genomes shed light on interconnected biogeochemical processes in an aquifer system.</title>
        <authorList>
            <person name="Anantharaman K."/>
            <person name="Brown C.T."/>
            <person name="Hug L.A."/>
            <person name="Sharon I."/>
            <person name="Castelle C.J."/>
            <person name="Probst A.J."/>
            <person name="Thomas B.C."/>
            <person name="Singh A."/>
            <person name="Wilkins M.J."/>
            <person name="Karaoz U."/>
            <person name="Brodie E.L."/>
            <person name="Williams K.H."/>
            <person name="Hubbard S.S."/>
            <person name="Banfield J.F."/>
        </authorList>
    </citation>
    <scope>NUCLEOTIDE SEQUENCE [LARGE SCALE GENOMIC DNA]</scope>
</reference>
<evidence type="ECO:0000259" key="1">
    <source>
        <dbReference type="Pfam" id="PF13473"/>
    </source>
</evidence>
<gene>
    <name evidence="2" type="ORF">A2570_02195</name>
</gene>
<dbReference type="STRING" id="1797529.A2570_02195"/>
<dbReference type="InterPro" id="IPR028096">
    <property type="entry name" value="EfeO_Cupredoxin"/>
</dbReference>
<organism evidence="2 3">
    <name type="scientific">Candidatus Brennerbacteria bacterium RIFOXYD1_FULL_41_16</name>
    <dbReference type="NCBI Taxonomy" id="1797529"/>
    <lineage>
        <taxon>Bacteria</taxon>
        <taxon>Candidatus Brenneribacteriota</taxon>
    </lineage>
</organism>
<evidence type="ECO:0000313" key="2">
    <source>
        <dbReference type="EMBL" id="OGY40531.1"/>
    </source>
</evidence>
<dbReference type="Gene3D" id="2.60.40.420">
    <property type="entry name" value="Cupredoxins - blue copper proteins"/>
    <property type="match status" value="1"/>
</dbReference>
<proteinExistence type="predicted"/>
<dbReference type="InterPro" id="IPR008972">
    <property type="entry name" value="Cupredoxin"/>
</dbReference>